<evidence type="ECO:0000256" key="2">
    <source>
        <dbReference type="ARBA" id="ARBA00022448"/>
    </source>
</evidence>
<feature type="transmembrane region" description="Helical" evidence="7">
    <location>
        <begin position="344"/>
        <end position="367"/>
    </location>
</feature>
<feature type="domain" description="Major facilitator superfamily (MFS) profile" evidence="8">
    <location>
        <begin position="11"/>
        <end position="398"/>
    </location>
</feature>
<dbReference type="PROSITE" id="PS50850">
    <property type="entry name" value="MFS"/>
    <property type="match status" value="1"/>
</dbReference>
<dbReference type="Pfam" id="PF05977">
    <property type="entry name" value="MFS_3"/>
    <property type="match status" value="1"/>
</dbReference>
<evidence type="ECO:0000256" key="4">
    <source>
        <dbReference type="ARBA" id="ARBA00022692"/>
    </source>
</evidence>
<feature type="transmembrane region" description="Helical" evidence="7">
    <location>
        <begin position="85"/>
        <end position="108"/>
    </location>
</feature>
<dbReference type="GO" id="GO:0005886">
    <property type="term" value="C:plasma membrane"/>
    <property type="evidence" value="ECO:0007669"/>
    <property type="project" value="UniProtKB-SubCell"/>
</dbReference>
<reference evidence="9 10" key="1">
    <citation type="submission" date="2016-10" db="EMBL/GenBank/DDBJ databases">
        <authorList>
            <person name="de Groot N.N."/>
        </authorList>
    </citation>
    <scope>NUCLEOTIDE SEQUENCE [LARGE SCALE GENOMIC DNA]</scope>
    <source>
        <strain evidence="9 10">MON 2.2</strain>
    </source>
</reference>
<sequence>MSMFDALRHRNYRVFQSGAFVSNIGTWMQRVAQDWLVLELSGGSGVAVGITTALQFLPTLVVSPYGGVIADRFDKRTVLRFSQSWMAVCALALGLLAIAGLATTEMVYGLALLFGVGSAIDVPARQSFVAEMVPASLLPNAIGLNAATFHTARIIGPAVAGLVIAAFGSGWAILSNAFTYLAFLIALSAMDASQLTPSERKGRAKGQIREGMAYVRGRSDLLLVLCIVFCVGTFGMNFQLTSALMAQQEFGKGAQEYGILGTFMAFGSLAGALLAARRTKAPRLRFVIGAALVFGAMEVVAGLMPGYWSFAFFLPVLGLSALLALTAANATVQLGSDAGIRGRVMALYTMVLMGGTPIGAPVLGWIGEYLGPRWTLIGGGGLVIVGVLVSVAVVSHTHHLSMPSPRSYMHELPRLRRPRRVPDTDARPVD</sequence>
<feature type="transmembrane region" description="Helical" evidence="7">
    <location>
        <begin position="373"/>
        <end position="394"/>
    </location>
</feature>
<feature type="transmembrane region" description="Helical" evidence="7">
    <location>
        <begin position="257"/>
        <end position="274"/>
    </location>
</feature>
<gene>
    <name evidence="9" type="ORF">SAMN04489747_1995</name>
</gene>
<feature type="transmembrane region" description="Helical" evidence="7">
    <location>
        <begin position="286"/>
        <end position="304"/>
    </location>
</feature>
<dbReference type="STRING" id="675864.SAMN04489747_1995"/>
<dbReference type="Gene3D" id="1.20.1250.20">
    <property type="entry name" value="MFS general substrate transporter like domains"/>
    <property type="match status" value="1"/>
</dbReference>
<dbReference type="GO" id="GO:0022857">
    <property type="term" value="F:transmembrane transporter activity"/>
    <property type="evidence" value="ECO:0007669"/>
    <property type="project" value="InterPro"/>
</dbReference>
<dbReference type="InterPro" id="IPR036259">
    <property type="entry name" value="MFS_trans_sf"/>
</dbReference>
<evidence type="ECO:0000256" key="3">
    <source>
        <dbReference type="ARBA" id="ARBA00022475"/>
    </source>
</evidence>
<dbReference type="AlphaFoldDB" id="A0A1G6YFT5"/>
<keyword evidence="4 7" id="KW-0812">Transmembrane</keyword>
<keyword evidence="6 7" id="KW-0472">Membrane</keyword>
<evidence type="ECO:0000256" key="6">
    <source>
        <dbReference type="ARBA" id="ARBA00023136"/>
    </source>
</evidence>
<evidence type="ECO:0000259" key="8">
    <source>
        <dbReference type="PROSITE" id="PS50850"/>
    </source>
</evidence>
<evidence type="ECO:0000313" key="9">
    <source>
        <dbReference type="EMBL" id="SDD89228.1"/>
    </source>
</evidence>
<dbReference type="PANTHER" id="PTHR23513:SF11">
    <property type="entry name" value="STAPHYLOFERRIN A TRANSPORTER"/>
    <property type="match status" value="1"/>
</dbReference>
<evidence type="ECO:0000313" key="10">
    <source>
        <dbReference type="Proteomes" id="UP000198546"/>
    </source>
</evidence>
<dbReference type="EMBL" id="LT629688">
    <property type="protein sequence ID" value="SDD89228.1"/>
    <property type="molecule type" value="Genomic_DNA"/>
</dbReference>
<evidence type="ECO:0000256" key="1">
    <source>
        <dbReference type="ARBA" id="ARBA00004651"/>
    </source>
</evidence>
<feature type="transmembrane region" description="Helical" evidence="7">
    <location>
        <begin position="310"/>
        <end position="332"/>
    </location>
</feature>
<dbReference type="InterPro" id="IPR010290">
    <property type="entry name" value="TM_effector"/>
</dbReference>
<evidence type="ECO:0000256" key="7">
    <source>
        <dbReference type="SAM" id="Phobius"/>
    </source>
</evidence>
<dbReference type="Proteomes" id="UP000198546">
    <property type="component" value="Chromosome i"/>
</dbReference>
<comment type="subcellular location">
    <subcellularLocation>
        <location evidence="1">Cell membrane</location>
        <topology evidence="1">Multi-pass membrane protein</topology>
    </subcellularLocation>
</comment>
<feature type="transmembrane region" description="Helical" evidence="7">
    <location>
        <begin position="154"/>
        <end position="174"/>
    </location>
</feature>
<dbReference type="SUPFAM" id="SSF103473">
    <property type="entry name" value="MFS general substrate transporter"/>
    <property type="match status" value="1"/>
</dbReference>
<name>A0A1G6YFT5_9ACTN</name>
<protein>
    <submittedName>
        <fullName evidence="9">Predicted arabinose efflux permease, MFS family</fullName>
    </submittedName>
</protein>
<dbReference type="CDD" id="cd06173">
    <property type="entry name" value="MFS_MefA_like"/>
    <property type="match status" value="1"/>
</dbReference>
<feature type="transmembrane region" description="Helical" evidence="7">
    <location>
        <begin position="219"/>
        <end position="237"/>
    </location>
</feature>
<keyword evidence="5 7" id="KW-1133">Transmembrane helix</keyword>
<keyword evidence="10" id="KW-1185">Reference proteome</keyword>
<dbReference type="PANTHER" id="PTHR23513">
    <property type="entry name" value="INTEGRAL MEMBRANE EFFLUX PROTEIN-RELATED"/>
    <property type="match status" value="1"/>
</dbReference>
<dbReference type="InterPro" id="IPR020846">
    <property type="entry name" value="MFS_dom"/>
</dbReference>
<evidence type="ECO:0000256" key="5">
    <source>
        <dbReference type="ARBA" id="ARBA00022989"/>
    </source>
</evidence>
<proteinExistence type="predicted"/>
<organism evidence="9 10">
    <name type="scientific">Auraticoccus monumenti</name>
    <dbReference type="NCBI Taxonomy" id="675864"/>
    <lineage>
        <taxon>Bacteria</taxon>
        <taxon>Bacillati</taxon>
        <taxon>Actinomycetota</taxon>
        <taxon>Actinomycetes</taxon>
        <taxon>Propionibacteriales</taxon>
        <taxon>Propionibacteriaceae</taxon>
        <taxon>Auraticoccus</taxon>
    </lineage>
</organism>
<accession>A0A1G6YFT5</accession>
<keyword evidence="3" id="KW-1003">Cell membrane</keyword>
<keyword evidence="2" id="KW-0813">Transport</keyword>